<dbReference type="Proteomes" id="UP000296216">
    <property type="component" value="Chromosome"/>
</dbReference>
<dbReference type="InterPro" id="IPR050194">
    <property type="entry name" value="Glycosyltransferase_grp1"/>
</dbReference>
<evidence type="ECO:0000313" key="3">
    <source>
        <dbReference type="EMBL" id="QCC43992.1"/>
    </source>
</evidence>
<evidence type="ECO:0000313" key="4">
    <source>
        <dbReference type="EMBL" id="TYO71780.1"/>
    </source>
</evidence>
<keyword evidence="3" id="KW-0808">Transferase</keyword>
<evidence type="ECO:0000259" key="2">
    <source>
        <dbReference type="Pfam" id="PF13579"/>
    </source>
</evidence>
<dbReference type="EMBL" id="CP038631">
    <property type="protein sequence ID" value="QCC43992.1"/>
    <property type="molecule type" value="Genomic_DNA"/>
</dbReference>
<dbReference type="CDD" id="cd03794">
    <property type="entry name" value="GT4_WbuB-like"/>
    <property type="match status" value="1"/>
</dbReference>
<proteinExistence type="predicted"/>
<gene>
    <name evidence="4" type="ORF">APQ99_02416</name>
    <name evidence="3" type="ORF">HBSAL_01280</name>
</gene>
<evidence type="ECO:0000313" key="5">
    <source>
        <dbReference type="Proteomes" id="UP000296216"/>
    </source>
</evidence>
<dbReference type="EMBL" id="VRYN01000021">
    <property type="protein sequence ID" value="TYO71780.1"/>
    <property type="molecule type" value="Genomic_DNA"/>
</dbReference>
<reference evidence="4 6" key="2">
    <citation type="submission" date="2019-07" db="EMBL/GenBank/DDBJ databases">
        <title>Genomic Encyclopedia of Archaeal and Bacterial Type Strains, Phase II (KMG-II): from individual species to whole genera.</title>
        <authorList>
            <person name="Goeker M."/>
        </authorList>
    </citation>
    <scope>NUCLEOTIDE SEQUENCE [LARGE SCALE GENOMIC DNA]</scope>
    <source>
        <strain evidence="4 6">DSM 3754</strain>
    </source>
</reference>
<dbReference type="Gene3D" id="3.40.50.2000">
    <property type="entry name" value="Glycogen Phosphorylase B"/>
    <property type="match status" value="2"/>
</dbReference>
<dbReference type="Pfam" id="PF00534">
    <property type="entry name" value="Glycos_transf_1"/>
    <property type="match status" value="1"/>
</dbReference>
<sequence length="414" mass="46198">MAEAADCSILFISQYFPPETGAAPTRVSELTSRWSERGHDVTVLTSAPDYPEGEIYDGYSNKWMYSEDRDNVRVISVKTIPASNQRFGRRALKFIWFMFAAVVAGLWIKRHDIVVSTSPQPLTGPAGWLVARVKRSKFVFEVRDLWPESITSLSDLNEVILRPLGWAIEFTYRHADRVVVVSEGFQEEIEAVGVDNEDVLVHHNGVDPEYFDVDESDWSLDSDIVEELQRNFVVSYVGTLGKAHGLSVVLDAAEELDDVLFLLVGTGAEADALKAEAERRSLDSVQFAGRHPKKHVPELLALSDAALVHLKDKELFRTAIPSKMFEAMAAELPILLGVEGTAARILENGDAGITFQPEDGDELAAAIRNLRDDSFFREELGKNGRQLARESFSWNQIALAYSRDLRAVVENKSN</sequence>
<feature type="domain" description="Glycosyltransferase subfamily 4-like N-terminal" evidence="2">
    <location>
        <begin position="23"/>
        <end position="205"/>
    </location>
</feature>
<dbReference type="InterPro" id="IPR001296">
    <property type="entry name" value="Glyco_trans_1"/>
</dbReference>
<evidence type="ECO:0000259" key="1">
    <source>
        <dbReference type="Pfam" id="PF00534"/>
    </source>
</evidence>
<dbReference type="InterPro" id="IPR028098">
    <property type="entry name" value="Glyco_trans_4-like_N"/>
</dbReference>
<protein>
    <submittedName>
        <fullName evidence="4">Glycosyltransferase involved in cell wall bisynthesis</fullName>
    </submittedName>
    <submittedName>
        <fullName evidence="3">Putative glycosyltransferase, type 1</fullName>
    </submittedName>
</protein>
<dbReference type="AlphaFoldDB" id="A0A4D6GUH7"/>
<reference evidence="3" key="3">
    <citation type="journal article" name="MicrobiologyOpen">
        <title>Whole-genome comparison between the type strain of Halobacterium salinarum (DSM 3754(T)) and the laboratory strains R1 and NRC-1.</title>
        <authorList>
            <person name="Pfeiffer F."/>
            <person name="Losensky G."/>
            <person name="Marchfelder A."/>
            <person name="Habermann B."/>
            <person name="Dyall-Smith M."/>
        </authorList>
    </citation>
    <scope>NUCLEOTIDE SEQUENCE</scope>
    <source>
        <strain evidence="3">91-R6</strain>
    </source>
</reference>
<accession>A0A4D6GUH7</accession>
<organism evidence="3 5">
    <name type="scientific">Halobacterium salinarum (strain ATCC 33171 / DSM 3754 / JCM 8978 / NBRC 102687 / NCIMB 764 / 91-R6)</name>
    <dbReference type="NCBI Taxonomy" id="2597657"/>
    <lineage>
        <taxon>Archaea</taxon>
        <taxon>Methanobacteriati</taxon>
        <taxon>Methanobacteriota</taxon>
        <taxon>Stenosarchaea group</taxon>
        <taxon>Halobacteria</taxon>
        <taxon>Halobacteriales</taxon>
        <taxon>Halobacteriaceae</taxon>
        <taxon>Halobacterium</taxon>
    </lineage>
</organism>
<dbReference type="GeneID" id="39854129"/>
<dbReference type="Pfam" id="PF13579">
    <property type="entry name" value="Glyco_trans_4_4"/>
    <property type="match status" value="1"/>
</dbReference>
<reference evidence="3 5" key="1">
    <citation type="journal article" date="2019" name="Microbiol. Resour. Announc.">
        <title>The Genome Sequence of the Halobacterium salinarum Type Strain Is Closely Related to That of Laboratory Strains NRC-1 and R1.</title>
        <authorList>
            <person name="Pfeiffer F."/>
            <person name="Marchfelder A."/>
            <person name="Habermann B."/>
            <person name="Dyall-Smith M.L."/>
        </authorList>
    </citation>
    <scope>NUCLEOTIDE SEQUENCE [LARGE SCALE GENOMIC DNA]</scope>
    <source>
        <strain evidence="3">91-R6</strain>
        <strain evidence="5">ATCC 33171 / DSM 3754 / JCM 8978 / NBRC 102687 / NCIMB 764 / 91-R6</strain>
    </source>
</reference>
<feature type="domain" description="Glycosyl transferase family 1" evidence="1">
    <location>
        <begin position="230"/>
        <end position="386"/>
    </location>
</feature>
<dbReference type="Proteomes" id="UP000323075">
    <property type="component" value="Unassembled WGS sequence"/>
</dbReference>
<dbReference type="RefSeq" id="WP_209000312.1">
    <property type="nucleotide sequence ID" value="NZ_VRYN01000021.1"/>
</dbReference>
<dbReference type="SUPFAM" id="SSF53756">
    <property type="entry name" value="UDP-Glycosyltransferase/glycogen phosphorylase"/>
    <property type="match status" value="1"/>
</dbReference>
<dbReference type="PANTHER" id="PTHR45947:SF3">
    <property type="entry name" value="SULFOQUINOVOSYL TRANSFERASE SQD2"/>
    <property type="match status" value="1"/>
</dbReference>
<name>A0A4D6GUH7_HALS9</name>
<dbReference type="GO" id="GO:0016758">
    <property type="term" value="F:hexosyltransferase activity"/>
    <property type="evidence" value="ECO:0007669"/>
    <property type="project" value="TreeGrafter"/>
</dbReference>
<dbReference type="PANTHER" id="PTHR45947">
    <property type="entry name" value="SULFOQUINOVOSYL TRANSFERASE SQD2"/>
    <property type="match status" value="1"/>
</dbReference>
<evidence type="ECO:0000313" key="6">
    <source>
        <dbReference type="Proteomes" id="UP000323075"/>
    </source>
</evidence>